<protein>
    <submittedName>
        <fullName evidence="2">Cytosolic protein</fullName>
    </submittedName>
</protein>
<name>A0AAC9K9K0_9PROT</name>
<dbReference type="InterPro" id="IPR052514">
    <property type="entry name" value="SAM-dependent_MTase"/>
</dbReference>
<feature type="domain" description="Methyltransferase FkbM" evidence="1">
    <location>
        <begin position="75"/>
        <end position="240"/>
    </location>
</feature>
<dbReference type="Gene3D" id="3.40.50.150">
    <property type="entry name" value="Vaccinia Virus protein VP39"/>
    <property type="match status" value="1"/>
</dbReference>
<dbReference type="PANTHER" id="PTHR34203">
    <property type="entry name" value="METHYLTRANSFERASE, FKBM FAMILY PROTEIN"/>
    <property type="match status" value="1"/>
</dbReference>
<dbReference type="Pfam" id="PF05050">
    <property type="entry name" value="Methyltransf_21"/>
    <property type="match status" value="1"/>
</dbReference>
<accession>A0AAC9K9K0</accession>
<dbReference type="PANTHER" id="PTHR34203:SF15">
    <property type="entry name" value="SLL1173 PROTEIN"/>
    <property type="match status" value="1"/>
</dbReference>
<gene>
    <name evidence="2" type="ORF">GbCGDNIH9_1198</name>
</gene>
<dbReference type="AlphaFoldDB" id="A0AAC9K9K0"/>
<evidence type="ECO:0000313" key="2">
    <source>
        <dbReference type="EMBL" id="APH54491.1"/>
    </source>
</evidence>
<dbReference type="RefSeq" id="WP_095206430.1">
    <property type="nucleotide sequence ID" value="NZ_CP018191.1"/>
</dbReference>
<dbReference type="EMBL" id="CP018191">
    <property type="protein sequence ID" value="APH54491.1"/>
    <property type="molecule type" value="Genomic_DNA"/>
</dbReference>
<evidence type="ECO:0000259" key="1">
    <source>
        <dbReference type="Pfam" id="PF05050"/>
    </source>
</evidence>
<sequence>MLAPFRPVAFILSSTDHGTMIVNRNDYHTDATGKTFGVGYELLQFSSFTSQEINSLLQMFTLRRQQFGDGVVAIDGGANIGVHTIEWARHMTGWGHVLSFEAQEVVYYALAGNIIINNCLNAHAKLAALGEEVGELTIPRPDYFKPSTFGSLEIKPQQLHEYIGQPISYDPSTGVSVPLVSIDSLNLQRVDFIKLDIEGMEFEALKGAQKTIQAHRPILFIEIIKSDIEQIIGFFNQIDYICLKEHMNIFAIHKNDPIWPHIVHGGNSSTNS</sequence>
<dbReference type="Proteomes" id="UP000182373">
    <property type="component" value="Chromosome"/>
</dbReference>
<reference evidence="3" key="1">
    <citation type="submission" date="2016-11" db="EMBL/GenBank/DDBJ databases">
        <title>Comparative genomic and phenotypic analysis of Granulibacter bethesdensis clinical isolates from patients with chronic granulomatous disease.</title>
        <authorList>
            <person name="Zarember K.A."/>
            <person name="Porcella S.F."/>
            <person name="Chu J."/>
            <person name="Ding L."/>
            <person name="Dahlstrom E."/>
            <person name="Barbian K."/>
            <person name="Martens C."/>
            <person name="Sykora L."/>
            <person name="Kramer S."/>
            <person name="Pettinato A.M."/>
            <person name="Hong H."/>
            <person name="Wald G."/>
            <person name="Berg L.J."/>
            <person name="Rogge L.S."/>
            <person name="Greenberg D.E."/>
            <person name="Falcone E.L."/>
            <person name="Neves J.F."/>
            <person name="Simoes M.J."/>
            <person name="Casal M."/>
            <person name="Rodriguez-Lopez F.C."/>
            <person name="Zelazny A."/>
            <person name="Gallin J.I."/>
            <person name="Holland S.M."/>
        </authorList>
    </citation>
    <scope>NUCLEOTIDE SEQUENCE [LARGE SCALE GENOMIC DNA]</scope>
    <source>
        <strain evidence="3">NIH9.1</strain>
    </source>
</reference>
<organism evidence="2 3">
    <name type="scientific">Granulibacter bethesdensis</name>
    <dbReference type="NCBI Taxonomy" id="364410"/>
    <lineage>
        <taxon>Bacteria</taxon>
        <taxon>Pseudomonadati</taxon>
        <taxon>Pseudomonadota</taxon>
        <taxon>Alphaproteobacteria</taxon>
        <taxon>Acetobacterales</taxon>
        <taxon>Acetobacteraceae</taxon>
        <taxon>Granulibacter</taxon>
    </lineage>
</organism>
<dbReference type="InterPro" id="IPR029063">
    <property type="entry name" value="SAM-dependent_MTases_sf"/>
</dbReference>
<dbReference type="InterPro" id="IPR006342">
    <property type="entry name" value="FkbM_mtfrase"/>
</dbReference>
<evidence type="ECO:0000313" key="3">
    <source>
        <dbReference type="Proteomes" id="UP000182373"/>
    </source>
</evidence>
<dbReference type="NCBIfam" id="TIGR01444">
    <property type="entry name" value="fkbM_fam"/>
    <property type="match status" value="1"/>
</dbReference>
<dbReference type="SUPFAM" id="SSF53335">
    <property type="entry name" value="S-adenosyl-L-methionine-dependent methyltransferases"/>
    <property type="match status" value="1"/>
</dbReference>
<proteinExistence type="predicted"/>